<dbReference type="InterPro" id="IPR011051">
    <property type="entry name" value="RmlC_Cupin_sf"/>
</dbReference>
<evidence type="ECO:0000256" key="6">
    <source>
        <dbReference type="ARBA" id="ARBA00023004"/>
    </source>
</evidence>
<evidence type="ECO:0000313" key="8">
    <source>
        <dbReference type="EMBL" id="TEB14864.1"/>
    </source>
</evidence>
<evidence type="ECO:0000256" key="4">
    <source>
        <dbReference type="ARBA" id="ARBA00022964"/>
    </source>
</evidence>
<evidence type="ECO:0000259" key="7">
    <source>
        <dbReference type="Pfam" id="PF20510"/>
    </source>
</evidence>
<dbReference type="UniPathway" id="UPA00139">
    <property type="reaction ID" value="UER00339"/>
</dbReference>
<dbReference type="Pfam" id="PF20510">
    <property type="entry name" value="HgmA_N"/>
    <property type="match status" value="1"/>
</dbReference>
<keyword evidence="3" id="KW-0479">Metal-binding</keyword>
<dbReference type="STRING" id="71717.A0A4Y7S0V9"/>
<comment type="caution">
    <text evidence="8">The sequence shown here is derived from an EMBL/GenBank/DDBJ whole genome shotgun (WGS) entry which is preliminary data.</text>
</comment>
<keyword evidence="4 8" id="KW-0223">Dioxygenase</keyword>
<organism evidence="8 9">
    <name type="scientific">Coprinellus micaceus</name>
    <name type="common">Glistening ink-cap mushroom</name>
    <name type="synonym">Coprinus micaceus</name>
    <dbReference type="NCBI Taxonomy" id="71717"/>
    <lineage>
        <taxon>Eukaryota</taxon>
        <taxon>Fungi</taxon>
        <taxon>Dikarya</taxon>
        <taxon>Basidiomycota</taxon>
        <taxon>Agaricomycotina</taxon>
        <taxon>Agaricomycetes</taxon>
        <taxon>Agaricomycetidae</taxon>
        <taxon>Agaricales</taxon>
        <taxon>Agaricineae</taxon>
        <taxon>Psathyrellaceae</taxon>
        <taxon>Coprinellus</taxon>
    </lineage>
</organism>
<dbReference type="InterPro" id="IPR046452">
    <property type="entry name" value="HgmA_N"/>
</dbReference>
<proteinExistence type="predicted"/>
<reference evidence="8 9" key="1">
    <citation type="journal article" date="2019" name="Nat. Ecol. Evol.">
        <title>Megaphylogeny resolves global patterns of mushroom evolution.</title>
        <authorList>
            <person name="Varga T."/>
            <person name="Krizsan K."/>
            <person name="Foldi C."/>
            <person name="Dima B."/>
            <person name="Sanchez-Garcia M."/>
            <person name="Sanchez-Ramirez S."/>
            <person name="Szollosi G.J."/>
            <person name="Szarkandi J.G."/>
            <person name="Papp V."/>
            <person name="Albert L."/>
            <person name="Andreopoulos W."/>
            <person name="Angelini C."/>
            <person name="Antonin V."/>
            <person name="Barry K.W."/>
            <person name="Bougher N.L."/>
            <person name="Buchanan P."/>
            <person name="Buyck B."/>
            <person name="Bense V."/>
            <person name="Catcheside P."/>
            <person name="Chovatia M."/>
            <person name="Cooper J."/>
            <person name="Damon W."/>
            <person name="Desjardin D."/>
            <person name="Finy P."/>
            <person name="Geml J."/>
            <person name="Haridas S."/>
            <person name="Hughes K."/>
            <person name="Justo A."/>
            <person name="Karasinski D."/>
            <person name="Kautmanova I."/>
            <person name="Kiss B."/>
            <person name="Kocsube S."/>
            <person name="Kotiranta H."/>
            <person name="LaButti K.M."/>
            <person name="Lechner B.E."/>
            <person name="Liimatainen K."/>
            <person name="Lipzen A."/>
            <person name="Lukacs Z."/>
            <person name="Mihaltcheva S."/>
            <person name="Morgado L.N."/>
            <person name="Niskanen T."/>
            <person name="Noordeloos M.E."/>
            <person name="Ohm R.A."/>
            <person name="Ortiz-Santana B."/>
            <person name="Ovrebo C."/>
            <person name="Racz N."/>
            <person name="Riley R."/>
            <person name="Savchenko A."/>
            <person name="Shiryaev A."/>
            <person name="Soop K."/>
            <person name="Spirin V."/>
            <person name="Szebenyi C."/>
            <person name="Tomsovsky M."/>
            <person name="Tulloss R.E."/>
            <person name="Uehling J."/>
            <person name="Grigoriev I.V."/>
            <person name="Vagvolgyi C."/>
            <person name="Papp T."/>
            <person name="Martin F.M."/>
            <person name="Miettinen O."/>
            <person name="Hibbett D.S."/>
            <person name="Nagy L.G."/>
        </authorList>
    </citation>
    <scope>NUCLEOTIDE SEQUENCE [LARGE SCALE GENOMIC DNA]</scope>
    <source>
        <strain evidence="8 9">FP101781</strain>
    </source>
</reference>
<evidence type="ECO:0000256" key="2">
    <source>
        <dbReference type="ARBA" id="ARBA00013127"/>
    </source>
</evidence>
<keyword evidence="9" id="KW-1185">Reference proteome</keyword>
<dbReference type="InterPro" id="IPR005708">
    <property type="entry name" value="Homogentis_dOase"/>
</dbReference>
<dbReference type="EC" id="1.13.11.5" evidence="2"/>
<sequence>MPQKIKYDLYVEGLTGASFVAPRAENLSAWLYRMRPSVAHKGFRKLPPTPDPHQLAWHPFDIPSGLKKVDFVQGLKTIAGNGDPTLHEGLAIHMYLANASMEKKAFCNNDGTC</sequence>
<dbReference type="GO" id="GO:0004411">
    <property type="term" value="F:homogentisate 1,2-dioxygenase activity"/>
    <property type="evidence" value="ECO:0007669"/>
    <property type="project" value="UniProtKB-EC"/>
</dbReference>
<evidence type="ECO:0000256" key="1">
    <source>
        <dbReference type="ARBA" id="ARBA00004704"/>
    </source>
</evidence>
<dbReference type="EMBL" id="QPFP01000375">
    <property type="protein sequence ID" value="TEB14864.1"/>
    <property type="molecule type" value="Genomic_DNA"/>
</dbReference>
<dbReference type="GO" id="GO:0046872">
    <property type="term" value="F:metal ion binding"/>
    <property type="evidence" value="ECO:0007669"/>
    <property type="project" value="UniProtKB-KW"/>
</dbReference>
<evidence type="ECO:0000313" key="9">
    <source>
        <dbReference type="Proteomes" id="UP000298030"/>
    </source>
</evidence>
<gene>
    <name evidence="8" type="ORF">FA13DRAFT_1805289</name>
</gene>
<accession>A0A4Y7S0V9</accession>
<dbReference type="GO" id="GO:0006570">
    <property type="term" value="P:tyrosine metabolic process"/>
    <property type="evidence" value="ECO:0007669"/>
    <property type="project" value="InterPro"/>
</dbReference>
<comment type="pathway">
    <text evidence="1">Amino-acid degradation; L-phenylalanine degradation; acetoacetate and fumarate from L-phenylalanine: step 4/6.</text>
</comment>
<evidence type="ECO:0000256" key="5">
    <source>
        <dbReference type="ARBA" id="ARBA00023002"/>
    </source>
</evidence>
<dbReference type="Proteomes" id="UP000298030">
    <property type="component" value="Unassembled WGS sequence"/>
</dbReference>
<dbReference type="GO" id="GO:0005737">
    <property type="term" value="C:cytoplasm"/>
    <property type="evidence" value="ECO:0007669"/>
    <property type="project" value="TreeGrafter"/>
</dbReference>
<feature type="domain" description="Homogentisate 1,2-dioxygenase N-terminal" evidence="7">
    <location>
        <begin position="2"/>
        <end position="112"/>
    </location>
</feature>
<protein>
    <recommendedName>
        <fullName evidence="2">homogentisate 1,2-dioxygenase</fullName>
        <ecNumber evidence="2">1.13.11.5</ecNumber>
    </recommendedName>
</protein>
<name>A0A4Y7S0V9_COPMI</name>
<dbReference type="PANTHER" id="PTHR11056:SF0">
    <property type="entry name" value="HOMOGENTISATE 1,2-DIOXYGENASE"/>
    <property type="match status" value="1"/>
</dbReference>
<keyword evidence="6" id="KW-0408">Iron</keyword>
<dbReference type="GO" id="GO:0006559">
    <property type="term" value="P:L-phenylalanine catabolic process"/>
    <property type="evidence" value="ECO:0007669"/>
    <property type="project" value="UniProtKB-UniPathway"/>
</dbReference>
<dbReference type="AlphaFoldDB" id="A0A4Y7S0V9"/>
<evidence type="ECO:0000256" key="3">
    <source>
        <dbReference type="ARBA" id="ARBA00022723"/>
    </source>
</evidence>
<dbReference type="SUPFAM" id="SSF51182">
    <property type="entry name" value="RmlC-like cupins"/>
    <property type="match status" value="1"/>
</dbReference>
<dbReference type="OrthoDB" id="1689029at2759"/>
<dbReference type="PANTHER" id="PTHR11056">
    <property type="entry name" value="HOMOGENTISATE 1,2-DIOXYGENASE"/>
    <property type="match status" value="1"/>
</dbReference>
<keyword evidence="5" id="KW-0560">Oxidoreductase</keyword>